<dbReference type="InParanoid" id="A0A7N2R5K7"/>
<dbReference type="Pfam" id="PF13968">
    <property type="entry name" value="DUF4220"/>
    <property type="match status" value="1"/>
</dbReference>
<accession>A0A7N2R5K7</accession>
<dbReference type="Proteomes" id="UP000594261">
    <property type="component" value="Chromosome 5"/>
</dbReference>
<evidence type="ECO:0000259" key="1">
    <source>
        <dbReference type="Pfam" id="PF13968"/>
    </source>
</evidence>
<evidence type="ECO:0000313" key="2">
    <source>
        <dbReference type="EnsemblPlants" id="QL05p074977:mrna"/>
    </source>
</evidence>
<evidence type="ECO:0000313" key="3">
    <source>
        <dbReference type="Proteomes" id="UP000594261"/>
    </source>
</evidence>
<dbReference type="EMBL" id="LRBV02000005">
    <property type="status" value="NOT_ANNOTATED_CDS"/>
    <property type="molecule type" value="Genomic_DNA"/>
</dbReference>
<protein>
    <recommendedName>
        <fullName evidence="1">DUF4220 domain-containing protein</fullName>
    </recommendedName>
</protein>
<sequence length="81" mass="9003">MGLMKSSGCGYEFFAVWEMFLVIFHGSANCISAYSLEDIARSKALTMASRSYGLLRNTKLIADFMEDESNEDEANPTCMKG</sequence>
<dbReference type="Gramene" id="QL05p074977:mrna">
    <property type="protein sequence ID" value="QL05p074977:mrna"/>
    <property type="gene ID" value="QL05p074977"/>
</dbReference>
<dbReference type="EnsemblPlants" id="QL05p074977:mrna">
    <property type="protein sequence ID" value="QL05p074977:mrna"/>
    <property type="gene ID" value="QL05p074977"/>
</dbReference>
<proteinExistence type="predicted"/>
<organism evidence="2 3">
    <name type="scientific">Quercus lobata</name>
    <name type="common">Valley oak</name>
    <dbReference type="NCBI Taxonomy" id="97700"/>
    <lineage>
        <taxon>Eukaryota</taxon>
        <taxon>Viridiplantae</taxon>
        <taxon>Streptophyta</taxon>
        <taxon>Embryophyta</taxon>
        <taxon>Tracheophyta</taxon>
        <taxon>Spermatophyta</taxon>
        <taxon>Magnoliopsida</taxon>
        <taxon>eudicotyledons</taxon>
        <taxon>Gunneridae</taxon>
        <taxon>Pentapetalae</taxon>
        <taxon>rosids</taxon>
        <taxon>fabids</taxon>
        <taxon>Fagales</taxon>
        <taxon>Fagaceae</taxon>
        <taxon>Quercus</taxon>
    </lineage>
</organism>
<reference evidence="2 3" key="1">
    <citation type="journal article" date="2016" name="G3 (Bethesda)">
        <title>First Draft Assembly and Annotation of the Genome of a California Endemic Oak Quercus lobata Nee (Fagaceae).</title>
        <authorList>
            <person name="Sork V.L."/>
            <person name="Fitz-Gibbon S.T."/>
            <person name="Puiu D."/>
            <person name="Crepeau M."/>
            <person name="Gugger P.F."/>
            <person name="Sherman R."/>
            <person name="Stevens K."/>
            <person name="Langley C.H."/>
            <person name="Pellegrini M."/>
            <person name="Salzberg S.L."/>
        </authorList>
    </citation>
    <scope>NUCLEOTIDE SEQUENCE [LARGE SCALE GENOMIC DNA]</scope>
    <source>
        <strain evidence="2 3">cv. SW786</strain>
    </source>
</reference>
<dbReference type="InterPro" id="IPR025315">
    <property type="entry name" value="DUF4220"/>
</dbReference>
<keyword evidence="3" id="KW-1185">Reference proteome</keyword>
<reference evidence="2" key="2">
    <citation type="submission" date="2021-01" db="UniProtKB">
        <authorList>
            <consortium name="EnsemblPlants"/>
        </authorList>
    </citation>
    <scope>IDENTIFICATION</scope>
</reference>
<dbReference type="AlphaFoldDB" id="A0A7N2R5K7"/>
<feature type="domain" description="DUF4220" evidence="1">
    <location>
        <begin position="1"/>
        <end position="44"/>
    </location>
</feature>
<name>A0A7N2R5K7_QUELO</name>